<dbReference type="EMBL" id="BMAW01019133">
    <property type="protein sequence ID" value="GFT61816.1"/>
    <property type="molecule type" value="Genomic_DNA"/>
</dbReference>
<dbReference type="PANTHER" id="PTHR45641:SF19">
    <property type="entry name" value="NEPHROCYSTIN-3"/>
    <property type="match status" value="1"/>
</dbReference>
<keyword evidence="1" id="KW-0677">Repeat</keyword>
<evidence type="ECO:0000313" key="4">
    <source>
        <dbReference type="Proteomes" id="UP000887013"/>
    </source>
</evidence>
<comment type="caution">
    <text evidence="3">The sequence shown here is derived from an EMBL/GenBank/DDBJ whole genome shotgun (WGS) entry which is preliminary data.</text>
</comment>
<evidence type="ECO:0000256" key="2">
    <source>
        <dbReference type="ARBA" id="ARBA00022803"/>
    </source>
</evidence>
<dbReference type="InterPro" id="IPR011990">
    <property type="entry name" value="TPR-like_helical_dom_sf"/>
</dbReference>
<evidence type="ECO:0000313" key="3">
    <source>
        <dbReference type="EMBL" id="GFT61816.1"/>
    </source>
</evidence>
<name>A0A8X6TZ69_NEPPI</name>
<accession>A0A8X6TZ69</accession>
<evidence type="ECO:0000256" key="1">
    <source>
        <dbReference type="ARBA" id="ARBA00022737"/>
    </source>
</evidence>
<dbReference type="SUPFAM" id="SSF48452">
    <property type="entry name" value="TPR-like"/>
    <property type="match status" value="1"/>
</dbReference>
<dbReference type="PANTHER" id="PTHR45641">
    <property type="entry name" value="TETRATRICOPEPTIDE REPEAT PROTEIN (AFU_ORTHOLOGUE AFUA_6G03870)"/>
    <property type="match status" value="1"/>
</dbReference>
<organism evidence="3 4">
    <name type="scientific">Nephila pilipes</name>
    <name type="common">Giant wood spider</name>
    <name type="synonym">Nephila maculata</name>
    <dbReference type="NCBI Taxonomy" id="299642"/>
    <lineage>
        <taxon>Eukaryota</taxon>
        <taxon>Metazoa</taxon>
        <taxon>Ecdysozoa</taxon>
        <taxon>Arthropoda</taxon>
        <taxon>Chelicerata</taxon>
        <taxon>Arachnida</taxon>
        <taxon>Araneae</taxon>
        <taxon>Araneomorphae</taxon>
        <taxon>Entelegynae</taxon>
        <taxon>Araneoidea</taxon>
        <taxon>Nephilidae</taxon>
        <taxon>Nephila</taxon>
    </lineage>
</organism>
<reference evidence="3" key="1">
    <citation type="submission" date="2020-08" db="EMBL/GenBank/DDBJ databases">
        <title>Multicomponent nature underlies the extraordinary mechanical properties of spider dragline silk.</title>
        <authorList>
            <person name="Kono N."/>
            <person name="Nakamura H."/>
            <person name="Mori M."/>
            <person name="Yoshida Y."/>
            <person name="Ohtoshi R."/>
            <person name="Malay A.D."/>
            <person name="Moran D.A.P."/>
            <person name="Tomita M."/>
            <person name="Numata K."/>
            <person name="Arakawa K."/>
        </authorList>
    </citation>
    <scope>NUCLEOTIDE SEQUENCE</scope>
</reference>
<protein>
    <submittedName>
        <fullName evidence="3">Ankyrin repeat domain-containing protein 50</fullName>
    </submittedName>
</protein>
<proteinExistence type="predicted"/>
<sequence>MKYSVQLALDDIGAYYSNSEVVNMFYISAYFTEDKSICGHIFLGLFPNSEEIFSALHILHKHQLAEFTPGMMFTVSTSIQSQTRDLLKEQKKEKIILTIAVGLVNYLLTSDEGCPRCLNHATSVLKHASIDAELVKASIGLPGRVAMRLATENGLDETLSFCDSILCILGRSVGESHEATLDLQYDLSALLARKGQHAEAIAVLQSLHETHSKYSGKDEAVLILVTEAKKLYDLSKYEEALQLYRAIFGERKVSETTNKIVLLAWRSYAFLLRDLGEHSEAIQVLKEVIQHGTENSKFGASEILFMKSSIAHVHVKQKEYEEALELFREVFLEMKDYLGENHPDTRSAKLDIGVVLDKNGNCEEASEIFKSLVNPAPQTYN</sequence>
<keyword evidence="4" id="KW-1185">Reference proteome</keyword>
<dbReference type="Proteomes" id="UP000887013">
    <property type="component" value="Unassembled WGS sequence"/>
</dbReference>
<keyword evidence="2" id="KW-0802">TPR repeat</keyword>
<dbReference type="OrthoDB" id="5986190at2759"/>
<gene>
    <name evidence="3" type="primary">ANKRD50_2</name>
    <name evidence="3" type="ORF">NPIL_583051</name>
</gene>
<dbReference type="AlphaFoldDB" id="A0A8X6TZ69"/>
<dbReference type="Gene3D" id="1.25.40.10">
    <property type="entry name" value="Tetratricopeptide repeat domain"/>
    <property type="match status" value="2"/>
</dbReference>
<dbReference type="Pfam" id="PF13424">
    <property type="entry name" value="TPR_12"/>
    <property type="match status" value="1"/>
</dbReference>